<dbReference type="InterPro" id="IPR038742">
    <property type="entry name" value="FRS2_PTB"/>
</dbReference>
<keyword evidence="4" id="KW-0472">Membrane</keyword>
<dbReference type="GO" id="GO:0005737">
    <property type="term" value="C:cytoplasm"/>
    <property type="evidence" value="ECO:0007669"/>
    <property type="project" value="TreeGrafter"/>
</dbReference>
<dbReference type="PANTHER" id="PTHR21258:SF55">
    <property type="entry name" value="FI23523P1"/>
    <property type="match status" value="1"/>
</dbReference>
<dbReference type="SUPFAM" id="SSF50729">
    <property type="entry name" value="PH domain-like"/>
    <property type="match status" value="1"/>
</dbReference>
<organism evidence="8 9">
    <name type="scientific">Exocentrus adspersus</name>
    <dbReference type="NCBI Taxonomy" id="1586481"/>
    <lineage>
        <taxon>Eukaryota</taxon>
        <taxon>Metazoa</taxon>
        <taxon>Ecdysozoa</taxon>
        <taxon>Arthropoda</taxon>
        <taxon>Hexapoda</taxon>
        <taxon>Insecta</taxon>
        <taxon>Pterygota</taxon>
        <taxon>Neoptera</taxon>
        <taxon>Endopterygota</taxon>
        <taxon>Coleoptera</taxon>
        <taxon>Polyphaga</taxon>
        <taxon>Cucujiformia</taxon>
        <taxon>Chrysomeloidea</taxon>
        <taxon>Cerambycidae</taxon>
        <taxon>Lamiinae</taxon>
        <taxon>Acanthocinini</taxon>
        <taxon>Exocentrus</taxon>
    </lineage>
</organism>
<dbReference type="EMBL" id="JANEYG010000090">
    <property type="protein sequence ID" value="KAJ8913596.1"/>
    <property type="molecule type" value="Genomic_DNA"/>
</dbReference>
<proteinExistence type="predicted"/>
<dbReference type="GO" id="GO:0005068">
    <property type="term" value="F:transmembrane receptor protein tyrosine kinase adaptor activity"/>
    <property type="evidence" value="ECO:0007669"/>
    <property type="project" value="TreeGrafter"/>
</dbReference>
<gene>
    <name evidence="8" type="ORF">NQ315_013418</name>
</gene>
<feature type="compositionally biased region" description="Polar residues" evidence="6">
    <location>
        <begin position="379"/>
        <end position="390"/>
    </location>
</feature>
<keyword evidence="5" id="KW-0449">Lipoprotein</keyword>
<dbReference type="InterPro" id="IPR050996">
    <property type="entry name" value="Docking_Protein_DOK"/>
</dbReference>
<comment type="caution">
    <text evidence="8">The sequence shown here is derived from an EMBL/GenBank/DDBJ whole genome shotgun (WGS) entry which is preliminary data.</text>
</comment>
<keyword evidence="9" id="KW-1185">Reference proteome</keyword>
<feature type="domain" description="IRS-type PTB" evidence="7">
    <location>
        <begin position="10"/>
        <end position="112"/>
    </location>
</feature>
<dbReference type="GO" id="GO:0008543">
    <property type="term" value="P:fibroblast growth factor receptor signaling pathway"/>
    <property type="evidence" value="ECO:0007669"/>
    <property type="project" value="TreeGrafter"/>
</dbReference>
<feature type="region of interest" description="Disordered" evidence="6">
    <location>
        <begin position="141"/>
        <end position="199"/>
    </location>
</feature>
<evidence type="ECO:0000259" key="7">
    <source>
        <dbReference type="PROSITE" id="PS51064"/>
    </source>
</evidence>
<dbReference type="SMART" id="SM01244">
    <property type="entry name" value="IRS"/>
    <property type="match status" value="1"/>
</dbReference>
<sequence length="390" mass="43064">MGCVSSKGDINDRHPNIFQVTNVNDQGRPISPGKLQVTETELVLYQRGKEPTKWPLRSLRKYGFDTEVFSFECGRRCPTGHGIYAFRCRKAEQLFNIVQQHITGNVNDENNPTANNFNTNVEFPIPAVSTGPPVQRRVGSGFQPDGYLNPITNTIRSHTSVSRPGSVSSNGPLSPTATSPPPDVSLEHNNNKRGSLVTDPSYTNTSALLENGLVSPSYANLGVAPSEILVESSCHVYMNVDTSLCTKDKNVAKELTDVPEKVVETEEKHCYVNIDSKDIENLRPLPDTHFSSVPPTPTIPYRDVEYIPEYITVAEVNYAELDLDSTNKKTLIGSQLASDSPIIEKKSYATIDFQKTNALSQSIKPTMTVEEGSRKTRHNSSINYNNSLSD</sequence>
<evidence type="ECO:0000256" key="4">
    <source>
        <dbReference type="ARBA" id="ARBA00023136"/>
    </source>
</evidence>
<dbReference type="AlphaFoldDB" id="A0AAV8VI67"/>
<dbReference type="PROSITE" id="PS51064">
    <property type="entry name" value="IRS_PTB"/>
    <property type="match status" value="1"/>
</dbReference>
<evidence type="ECO:0000313" key="9">
    <source>
        <dbReference type="Proteomes" id="UP001159042"/>
    </source>
</evidence>
<dbReference type="GO" id="GO:0005104">
    <property type="term" value="F:fibroblast growth factor receptor binding"/>
    <property type="evidence" value="ECO:0007669"/>
    <property type="project" value="TreeGrafter"/>
</dbReference>
<evidence type="ECO:0000313" key="8">
    <source>
        <dbReference type="EMBL" id="KAJ8913596.1"/>
    </source>
</evidence>
<evidence type="ECO:0000256" key="6">
    <source>
        <dbReference type="SAM" id="MobiDB-lite"/>
    </source>
</evidence>
<protein>
    <recommendedName>
        <fullName evidence="7">IRS-type PTB domain-containing protein</fullName>
    </recommendedName>
</protein>
<keyword evidence="3" id="KW-0519">Myristate</keyword>
<dbReference type="InterPro" id="IPR002404">
    <property type="entry name" value="IRS_PTB"/>
</dbReference>
<dbReference type="SMART" id="SM00310">
    <property type="entry name" value="PTBI"/>
    <property type="match status" value="1"/>
</dbReference>
<dbReference type="Proteomes" id="UP001159042">
    <property type="component" value="Unassembled WGS sequence"/>
</dbReference>
<keyword evidence="2" id="KW-0597">Phosphoprotein</keyword>
<evidence type="ECO:0000256" key="5">
    <source>
        <dbReference type="ARBA" id="ARBA00023288"/>
    </source>
</evidence>
<accession>A0AAV8VI67</accession>
<dbReference type="InterPro" id="IPR011993">
    <property type="entry name" value="PH-like_dom_sf"/>
</dbReference>
<dbReference type="Gene3D" id="2.30.29.30">
    <property type="entry name" value="Pleckstrin-homology domain (PH domain)/Phosphotyrosine-binding domain (PTB)"/>
    <property type="match status" value="1"/>
</dbReference>
<dbReference type="PANTHER" id="PTHR21258">
    <property type="entry name" value="DOCKING PROTEIN RELATED"/>
    <property type="match status" value="1"/>
</dbReference>
<dbReference type="Pfam" id="PF02174">
    <property type="entry name" value="IRS"/>
    <property type="match status" value="1"/>
</dbReference>
<feature type="region of interest" description="Disordered" evidence="6">
    <location>
        <begin position="366"/>
        <end position="390"/>
    </location>
</feature>
<dbReference type="CDD" id="cd01202">
    <property type="entry name" value="PTB_FRS2"/>
    <property type="match status" value="1"/>
</dbReference>
<dbReference type="GO" id="GO:0016020">
    <property type="term" value="C:membrane"/>
    <property type="evidence" value="ECO:0007669"/>
    <property type="project" value="UniProtKB-SubCell"/>
</dbReference>
<reference evidence="8 9" key="1">
    <citation type="journal article" date="2023" name="Insect Mol. Biol.">
        <title>Genome sequencing provides insights into the evolution of gene families encoding plant cell wall-degrading enzymes in longhorned beetles.</title>
        <authorList>
            <person name="Shin N.R."/>
            <person name="Okamura Y."/>
            <person name="Kirsch R."/>
            <person name="Pauchet Y."/>
        </authorList>
    </citation>
    <scope>NUCLEOTIDE SEQUENCE [LARGE SCALE GENOMIC DNA]</scope>
    <source>
        <strain evidence="8">EAD_L_NR</strain>
    </source>
</reference>
<comment type="subcellular location">
    <subcellularLocation>
        <location evidence="1">Membrane</location>
    </subcellularLocation>
</comment>
<evidence type="ECO:0000256" key="2">
    <source>
        <dbReference type="ARBA" id="ARBA00022553"/>
    </source>
</evidence>
<evidence type="ECO:0000256" key="3">
    <source>
        <dbReference type="ARBA" id="ARBA00022707"/>
    </source>
</evidence>
<evidence type="ECO:0000256" key="1">
    <source>
        <dbReference type="ARBA" id="ARBA00004370"/>
    </source>
</evidence>
<name>A0AAV8VI67_9CUCU</name>
<feature type="compositionally biased region" description="Polar residues" evidence="6">
    <location>
        <begin position="150"/>
        <end position="177"/>
    </location>
</feature>